<dbReference type="AlphaFoldDB" id="A0A385TQN3"/>
<dbReference type="Gene3D" id="3.40.1580.10">
    <property type="entry name" value="SMI1/KNR4-like"/>
    <property type="match status" value="1"/>
</dbReference>
<evidence type="ECO:0000259" key="1">
    <source>
        <dbReference type="SMART" id="SM00860"/>
    </source>
</evidence>
<dbReference type="Proteomes" id="UP000266552">
    <property type="component" value="Chromosome"/>
</dbReference>
<reference evidence="2 3" key="1">
    <citation type="submission" date="2018-09" db="EMBL/GenBank/DDBJ databases">
        <title>Genome Sequence of Paenibacillus lautus Strain E7593-69, Azo Dye-Degrading Bacteria, Isolated from Commercial Tattoo Inks.</title>
        <authorList>
            <person name="Nho S.W."/>
            <person name="Kim S.-J."/>
            <person name="Kweon O."/>
            <person name="Cerniglia C.E."/>
        </authorList>
    </citation>
    <scope>NUCLEOTIDE SEQUENCE [LARGE SCALE GENOMIC DNA]</scope>
    <source>
        <strain evidence="2 3">E7593-69</strain>
    </source>
</reference>
<accession>A0A385TQN3</accession>
<feature type="domain" description="Knr4/Smi1-like" evidence="1">
    <location>
        <begin position="37"/>
        <end position="169"/>
    </location>
</feature>
<dbReference type="EMBL" id="CP032412">
    <property type="protein sequence ID" value="AYB44872.1"/>
    <property type="molecule type" value="Genomic_DNA"/>
</dbReference>
<evidence type="ECO:0000313" key="3">
    <source>
        <dbReference type="Proteomes" id="UP000266552"/>
    </source>
</evidence>
<dbReference type="KEGG" id="plw:D5F53_17015"/>
<dbReference type="SUPFAM" id="SSF160631">
    <property type="entry name" value="SMI1/KNR4-like"/>
    <property type="match status" value="1"/>
</dbReference>
<dbReference type="InterPro" id="IPR037883">
    <property type="entry name" value="Knr4/Smi1-like_sf"/>
</dbReference>
<keyword evidence="3" id="KW-1185">Reference proteome</keyword>
<protein>
    <submittedName>
        <fullName evidence="2">SMI1/KNR4 family protein</fullName>
    </submittedName>
</protein>
<dbReference type="SMART" id="SM00860">
    <property type="entry name" value="SMI1_KNR4"/>
    <property type="match status" value="1"/>
</dbReference>
<proteinExistence type="predicted"/>
<evidence type="ECO:0000313" key="2">
    <source>
        <dbReference type="EMBL" id="AYB44872.1"/>
    </source>
</evidence>
<dbReference type="InterPro" id="IPR018958">
    <property type="entry name" value="Knr4/Smi1-like_dom"/>
</dbReference>
<name>A0A385TQN3_PAELA</name>
<gene>
    <name evidence="2" type="ORF">D5F53_17015</name>
</gene>
<organism evidence="2 3">
    <name type="scientific">Paenibacillus lautus</name>
    <name type="common">Bacillus lautus</name>
    <dbReference type="NCBI Taxonomy" id="1401"/>
    <lineage>
        <taxon>Bacteria</taxon>
        <taxon>Bacillati</taxon>
        <taxon>Bacillota</taxon>
        <taxon>Bacilli</taxon>
        <taxon>Bacillales</taxon>
        <taxon>Paenibacillaceae</taxon>
        <taxon>Paenibacillus</taxon>
    </lineage>
</organism>
<dbReference type="Pfam" id="PF09346">
    <property type="entry name" value="SMI1_KNR4"/>
    <property type="match status" value="1"/>
</dbReference>
<sequence>MGKCEVKMRKREGSRMNGQYLIKSLVREKEIHETYKVASKEDVEKTENELNCKLPKSYCDFVSQFSNGAFLYMIQEVSAVGDGNKQIVPIQRLSLKGMTSIETHEKINIREGGSVNIDYLIPFSLDHNGNAWCFIVNQMIDEEYKVAYFDSHNPKLYGIMDNFNEWLKILINNREEVIRILYDDNVISMEIGLG</sequence>